<sequence length="131" mass="14287">MRNNLRGLRFPAFPGAGGGDRLRRRRLQKGGFVLGCALVCLSGSFLGGGCCCCCSAVLRFVGAALAAAVERRRRGSRSSGPLRRRSHAASLRRDRSEWKLCNMQQLRARLAARTSRRKGLRRGGGEGSRRA</sequence>
<feature type="compositionally biased region" description="Basic residues" evidence="1">
    <location>
        <begin position="71"/>
        <end position="87"/>
    </location>
</feature>
<protein>
    <submittedName>
        <fullName evidence="3">Uncharacterized protein</fullName>
    </submittedName>
</protein>
<evidence type="ECO:0000313" key="3">
    <source>
        <dbReference type="EMBL" id="CAI5762468.1"/>
    </source>
</evidence>
<name>A0AA35JPT0_9SAUR</name>
<feature type="region of interest" description="Disordered" evidence="1">
    <location>
        <begin position="112"/>
        <end position="131"/>
    </location>
</feature>
<feature type="region of interest" description="Disordered" evidence="1">
    <location>
        <begin position="70"/>
        <end position="94"/>
    </location>
</feature>
<reference evidence="3" key="1">
    <citation type="submission" date="2022-12" db="EMBL/GenBank/DDBJ databases">
        <authorList>
            <person name="Alioto T."/>
            <person name="Alioto T."/>
            <person name="Gomez Garrido J."/>
        </authorList>
    </citation>
    <scope>NUCLEOTIDE SEQUENCE</scope>
</reference>
<dbReference type="AlphaFoldDB" id="A0AA35JPT0"/>
<keyword evidence="2" id="KW-0472">Membrane</keyword>
<keyword evidence="2" id="KW-1133">Transmembrane helix</keyword>
<keyword evidence="4" id="KW-1185">Reference proteome</keyword>
<evidence type="ECO:0000313" key="4">
    <source>
        <dbReference type="Proteomes" id="UP001178461"/>
    </source>
</evidence>
<accession>A0AA35JPT0</accession>
<dbReference type="EMBL" id="OX395126">
    <property type="protein sequence ID" value="CAI5762468.1"/>
    <property type="molecule type" value="Genomic_DNA"/>
</dbReference>
<dbReference type="Proteomes" id="UP001178461">
    <property type="component" value="Chromosome 1"/>
</dbReference>
<proteinExistence type="predicted"/>
<gene>
    <name evidence="3" type="ORF">PODLI_1B018427</name>
</gene>
<keyword evidence="2" id="KW-0812">Transmembrane</keyword>
<organism evidence="3 4">
    <name type="scientific">Podarcis lilfordi</name>
    <name type="common">Lilford's wall lizard</name>
    <dbReference type="NCBI Taxonomy" id="74358"/>
    <lineage>
        <taxon>Eukaryota</taxon>
        <taxon>Metazoa</taxon>
        <taxon>Chordata</taxon>
        <taxon>Craniata</taxon>
        <taxon>Vertebrata</taxon>
        <taxon>Euteleostomi</taxon>
        <taxon>Lepidosauria</taxon>
        <taxon>Squamata</taxon>
        <taxon>Bifurcata</taxon>
        <taxon>Unidentata</taxon>
        <taxon>Episquamata</taxon>
        <taxon>Laterata</taxon>
        <taxon>Lacertibaenia</taxon>
        <taxon>Lacertidae</taxon>
        <taxon>Podarcis</taxon>
    </lineage>
</organism>
<evidence type="ECO:0000256" key="1">
    <source>
        <dbReference type="SAM" id="MobiDB-lite"/>
    </source>
</evidence>
<feature type="transmembrane region" description="Helical" evidence="2">
    <location>
        <begin position="31"/>
        <end position="49"/>
    </location>
</feature>
<evidence type="ECO:0000256" key="2">
    <source>
        <dbReference type="SAM" id="Phobius"/>
    </source>
</evidence>